<evidence type="ECO:0000313" key="2">
    <source>
        <dbReference type="Proteomes" id="UP001358614"/>
    </source>
</evidence>
<accession>A0AAX4KTJ4</accession>
<dbReference type="KEGG" id="ker:91106065"/>
<organism evidence="1 2">
    <name type="scientific">Kwoniella europaea PYCC6329</name>
    <dbReference type="NCBI Taxonomy" id="1423913"/>
    <lineage>
        <taxon>Eukaryota</taxon>
        <taxon>Fungi</taxon>
        <taxon>Dikarya</taxon>
        <taxon>Basidiomycota</taxon>
        <taxon>Agaricomycotina</taxon>
        <taxon>Tremellomycetes</taxon>
        <taxon>Tremellales</taxon>
        <taxon>Cryptococcaceae</taxon>
        <taxon>Kwoniella</taxon>
    </lineage>
</organism>
<protein>
    <submittedName>
        <fullName evidence="1">Uncharacterized protein</fullName>
    </submittedName>
</protein>
<dbReference type="AlphaFoldDB" id="A0AAX4KTJ4"/>
<name>A0AAX4KTJ4_9TREE</name>
<dbReference type="GeneID" id="91106065"/>
<gene>
    <name evidence="1" type="ORF">V865_007264</name>
</gene>
<evidence type="ECO:0000313" key="1">
    <source>
        <dbReference type="EMBL" id="WWD09142.1"/>
    </source>
</evidence>
<dbReference type="RefSeq" id="XP_066087109.1">
    <property type="nucleotide sequence ID" value="XM_066231012.1"/>
</dbReference>
<proteinExistence type="predicted"/>
<reference evidence="1 2" key="1">
    <citation type="submission" date="2024-01" db="EMBL/GenBank/DDBJ databases">
        <title>Comparative genomics of Cryptococcus and Kwoniella reveals pathogenesis evolution and contrasting modes of karyotype evolution via chromosome fusion or intercentromeric recombination.</title>
        <authorList>
            <person name="Coelho M.A."/>
            <person name="David-Palma M."/>
            <person name="Shea T."/>
            <person name="Bowers K."/>
            <person name="McGinley-Smith S."/>
            <person name="Mohammad A.W."/>
            <person name="Gnirke A."/>
            <person name="Yurkov A.M."/>
            <person name="Nowrousian M."/>
            <person name="Sun S."/>
            <person name="Cuomo C.A."/>
            <person name="Heitman J."/>
        </authorList>
    </citation>
    <scope>NUCLEOTIDE SEQUENCE [LARGE SCALE GENOMIC DNA]</scope>
    <source>
        <strain evidence="1 2">PYCC6329</strain>
    </source>
</reference>
<dbReference type="Proteomes" id="UP001358614">
    <property type="component" value="Chromosome 2"/>
</dbReference>
<keyword evidence="2" id="KW-1185">Reference proteome</keyword>
<sequence>MADADRNVVQDDPWSYQDLSFLSENEDHETFGAVSTNIWSIRLGPSSSFEQDEEHVKVLPSEEEAIGSNSKFIILAHTLKSTVQSIFGNDPVGNVNHDLRYSDDLISVEAELEEAKWQADITLDIPSTMCGQPYTLRSDASETLHNKGLHWARSPTTGRTQMALTLDERNSYSIENQMMNHREAHIESYLETKRFEHPWFPILINTLRNGLDSAFYKTIDEDPIFGKAKLSFNNGSLHAEVESDRPGEEGTRKWRGHIEYTLLGPTTFPIRGRVTHEGMIEEYDD</sequence>
<dbReference type="EMBL" id="CP144090">
    <property type="protein sequence ID" value="WWD09142.1"/>
    <property type="molecule type" value="Genomic_DNA"/>
</dbReference>